<protein>
    <recommendedName>
        <fullName evidence="4">RRM domain-containing protein</fullName>
    </recommendedName>
</protein>
<dbReference type="GO" id="GO:0003723">
    <property type="term" value="F:RNA binding"/>
    <property type="evidence" value="ECO:0007669"/>
    <property type="project" value="UniProtKB-UniRule"/>
</dbReference>
<proteinExistence type="predicted"/>
<keyword evidence="1 2" id="KW-0694">RNA-binding</keyword>
<dbReference type="InterPro" id="IPR000504">
    <property type="entry name" value="RRM_dom"/>
</dbReference>
<dbReference type="SUPFAM" id="SSF54928">
    <property type="entry name" value="RNA-binding domain, RBD"/>
    <property type="match status" value="1"/>
</dbReference>
<dbReference type="InterPro" id="IPR012677">
    <property type="entry name" value="Nucleotide-bd_a/b_plait_sf"/>
</dbReference>
<dbReference type="PROSITE" id="PS50102">
    <property type="entry name" value="RRM"/>
    <property type="match status" value="1"/>
</dbReference>
<dbReference type="AlphaFoldDB" id="A0A7S2ZD33"/>
<dbReference type="SMART" id="SM00360">
    <property type="entry name" value="RRM"/>
    <property type="match status" value="1"/>
</dbReference>
<sequence>MLVSRAGFVFGRLVAGAEKSAMTRAASQKMWMATAESKKKKADPVEELEEEEKVVEAAAAEPEPVSAAPEEEPLAAQGGEDSFDFGERPSGGMGSQSLFDDPAGAPRRRRVDTDEETRRKVFVGNLAWGTDENSLSRGFAHLGSILDAHVVRSAHDQRSRGFGFITFETEDSAGRAIREMEGAFLDGRDIRVQPARKREPREFNRPQGGFNREPQGGYNRDPY</sequence>
<organism evidence="5">
    <name type="scientific">Rhodosorus marinus</name>
    <dbReference type="NCBI Taxonomy" id="101924"/>
    <lineage>
        <taxon>Eukaryota</taxon>
        <taxon>Rhodophyta</taxon>
        <taxon>Stylonematophyceae</taxon>
        <taxon>Stylonematales</taxon>
        <taxon>Stylonemataceae</taxon>
        <taxon>Rhodosorus</taxon>
    </lineage>
</organism>
<feature type="region of interest" description="Disordered" evidence="3">
    <location>
        <begin position="191"/>
        <end position="223"/>
    </location>
</feature>
<reference evidence="5" key="1">
    <citation type="submission" date="2021-01" db="EMBL/GenBank/DDBJ databases">
        <authorList>
            <person name="Corre E."/>
            <person name="Pelletier E."/>
            <person name="Niang G."/>
            <person name="Scheremetjew M."/>
            <person name="Finn R."/>
            <person name="Kale V."/>
            <person name="Holt S."/>
            <person name="Cochrane G."/>
            <person name="Meng A."/>
            <person name="Brown T."/>
            <person name="Cohen L."/>
        </authorList>
    </citation>
    <scope>NUCLEOTIDE SEQUENCE</scope>
    <source>
        <strain evidence="5">CCMP 769</strain>
    </source>
</reference>
<dbReference type="InterPro" id="IPR052462">
    <property type="entry name" value="SLIRP/GR-RBP-like"/>
</dbReference>
<feature type="region of interest" description="Disordered" evidence="3">
    <location>
        <begin position="34"/>
        <end position="113"/>
    </location>
</feature>
<dbReference type="PANTHER" id="PTHR48027">
    <property type="entry name" value="HETEROGENEOUS NUCLEAR RIBONUCLEOPROTEIN 87F-RELATED"/>
    <property type="match status" value="1"/>
</dbReference>
<evidence type="ECO:0000259" key="4">
    <source>
        <dbReference type="PROSITE" id="PS50102"/>
    </source>
</evidence>
<evidence type="ECO:0000256" key="2">
    <source>
        <dbReference type="PROSITE-ProRule" id="PRU00176"/>
    </source>
</evidence>
<dbReference type="EMBL" id="HBHW01005775">
    <property type="protein sequence ID" value="CAE0036373.1"/>
    <property type="molecule type" value="Transcribed_RNA"/>
</dbReference>
<accession>A0A7S2ZD33</accession>
<dbReference type="Gene3D" id="3.30.70.330">
    <property type="match status" value="1"/>
</dbReference>
<feature type="compositionally biased region" description="Basic and acidic residues" evidence="3">
    <location>
        <begin position="191"/>
        <end position="204"/>
    </location>
</feature>
<dbReference type="InterPro" id="IPR035979">
    <property type="entry name" value="RBD_domain_sf"/>
</dbReference>
<evidence type="ECO:0000256" key="3">
    <source>
        <dbReference type="SAM" id="MobiDB-lite"/>
    </source>
</evidence>
<gene>
    <name evidence="5" type="ORF">RMAR00112_LOCUS4323</name>
</gene>
<feature type="compositionally biased region" description="Low complexity" evidence="3">
    <location>
        <begin position="56"/>
        <end position="68"/>
    </location>
</feature>
<name>A0A7S2ZD33_9RHOD</name>
<evidence type="ECO:0000313" key="5">
    <source>
        <dbReference type="EMBL" id="CAE0036373.1"/>
    </source>
</evidence>
<dbReference type="Pfam" id="PF00076">
    <property type="entry name" value="RRM_1"/>
    <property type="match status" value="1"/>
</dbReference>
<evidence type="ECO:0000256" key="1">
    <source>
        <dbReference type="ARBA" id="ARBA00022884"/>
    </source>
</evidence>
<feature type="domain" description="RRM" evidence="4">
    <location>
        <begin position="119"/>
        <end position="197"/>
    </location>
</feature>